<feature type="non-terminal residue" evidence="1">
    <location>
        <position position="1"/>
    </location>
</feature>
<reference evidence="1" key="1">
    <citation type="submission" date="2021-02" db="EMBL/GenBank/DDBJ databases">
        <authorList>
            <person name="Nowell W R."/>
        </authorList>
    </citation>
    <scope>NUCLEOTIDE SEQUENCE</scope>
</reference>
<gene>
    <name evidence="1" type="ORF">OTI717_LOCUS39695</name>
</gene>
<dbReference type="AlphaFoldDB" id="A0A820DCG7"/>
<evidence type="ECO:0000313" key="2">
    <source>
        <dbReference type="Proteomes" id="UP000663823"/>
    </source>
</evidence>
<proteinExistence type="predicted"/>
<organism evidence="1 2">
    <name type="scientific">Rotaria sordida</name>
    <dbReference type="NCBI Taxonomy" id="392033"/>
    <lineage>
        <taxon>Eukaryota</taxon>
        <taxon>Metazoa</taxon>
        <taxon>Spiralia</taxon>
        <taxon>Gnathifera</taxon>
        <taxon>Rotifera</taxon>
        <taxon>Eurotatoria</taxon>
        <taxon>Bdelloidea</taxon>
        <taxon>Philodinida</taxon>
        <taxon>Philodinidae</taxon>
        <taxon>Rotaria</taxon>
    </lineage>
</organism>
<comment type="caution">
    <text evidence="1">The sequence shown here is derived from an EMBL/GenBank/DDBJ whole genome shotgun (WGS) entry which is preliminary data.</text>
</comment>
<evidence type="ECO:0000313" key="1">
    <source>
        <dbReference type="EMBL" id="CAF4229944.1"/>
    </source>
</evidence>
<dbReference type="EMBL" id="CAJOAX010027175">
    <property type="protein sequence ID" value="CAF4229944.1"/>
    <property type="molecule type" value="Genomic_DNA"/>
</dbReference>
<dbReference type="Proteomes" id="UP000663823">
    <property type="component" value="Unassembled WGS sequence"/>
</dbReference>
<accession>A0A820DCG7</accession>
<sequence length="145" mass="16931">MRRYAIDMGESLKDSYDAYAEFFEDESTLGSRKGLKLWNKAKRILLHVGKAQKILRNVAAERMERLEDSEKSKSAVDESLELIETNRLKELTLLQTFDIIETELENVYDYEGFNDCLDTFPLYRGKGLSRSDEVGDEKRIYVKFK</sequence>
<protein>
    <submittedName>
        <fullName evidence="1">Uncharacterized protein</fullName>
    </submittedName>
</protein>
<name>A0A820DCG7_9BILA</name>